<feature type="region of interest" description="Disordered" evidence="1">
    <location>
        <begin position="45"/>
        <end position="64"/>
    </location>
</feature>
<name>A2XZ35_ORYSI</name>
<gene>
    <name evidence="2" type="ORF">OsI_17971</name>
</gene>
<reference evidence="2 3" key="1">
    <citation type="journal article" date="2005" name="PLoS Biol.">
        <title>The genomes of Oryza sativa: a history of duplications.</title>
        <authorList>
            <person name="Yu J."/>
            <person name="Wang J."/>
            <person name="Lin W."/>
            <person name="Li S."/>
            <person name="Li H."/>
            <person name="Zhou J."/>
            <person name="Ni P."/>
            <person name="Dong W."/>
            <person name="Hu S."/>
            <person name="Zeng C."/>
            <person name="Zhang J."/>
            <person name="Zhang Y."/>
            <person name="Li R."/>
            <person name="Xu Z."/>
            <person name="Li S."/>
            <person name="Li X."/>
            <person name="Zheng H."/>
            <person name="Cong L."/>
            <person name="Lin L."/>
            <person name="Yin J."/>
            <person name="Geng J."/>
            <person name="Li G."/>
            <person name="Shi J."/>
            <person name="Liu J."/>
            <person name="Lv H."/>
            <person name="Li J."/>
            <person name="Wang J."/>
            <person name="Deng Y."/>
            <person name="Ran L."/>
            <person name="Shi X."/>
            <person name="Wang X."/>
            <person name="Wu Q."/>
            <person name="Li C."/>
            <person name="Ren X."/>
            <person name="Wang J."/>
            <person name="Wang X."/>
            <person name="Li D."/>
            <person name="Liu D."/>
            <person name="Zhang X."/>
            <person name="Ji Z."/>
            <person name="Zhao W."/>
            <person name="Sun Y."/>
            <person name="Zhang Z."/>
            <person name="Bao J."/>
            <person name="Han Y."/>
            <person name="Dong L."/>
            <person name="Ji J."/>
            <person name="Chen P."/>
            <person name="Wu S."/>
            <person name="Liu J."/>
            <person name="Xiao Y."/>
            <person name="Bu D."/>
            <person name="Tan J."/>
            <person name="Yang L."/>
            <person name="Ye C."/>
            <person name="Zhang J."/>
            <person name="Xu J."/>
            <person name="Zhou Y."/>
            <person name="Yu Y."/>
            <person name="Zhang B."/>
            <person name="Zhuang S."/>
            <person name="Wei H."/>
            <person name="Liu B."/>
            <person name="Lei M."/>
            <person name="Yu H."/>
            <person name="Li Y."/>
            <person name="Xu H."/>
            <person name="Wei S."/>
            <person name="He X."/>
            <person name="Fang L."/>
            <person name="Zhang Z."/>
            <person name="Zhang Y."/>
            <person name="Huang X."/>
            <person name="Su Z."/>
            <person name="Tong W."/>
            <person name="Li J."/>
            <person name="Tong Z."/>
            <person name="Li S."/>
            <person name="Ye J."/>
            <person name="Wang L."/>
            <person name="Fang L."/>
            <person name="Lei T."/>
            <person name="Chen C."/>
            <person name="Chen H."/>
            <person name="Xu Z."/>
            <person name="Li H."/>
            <person name="Huang H."/>
            <person name="Zhang F."/>
            <person name="Xu H."/>
            <person name="Li N."/>
            <person name="Zhao C."/>
            <person name="Li S."/>
            <person name="Dong L."/>
            <person name="Huang Y."/>
            <person name="Li L."/>
            <person name="Xi Y."/>
            <person name="Qi Q."/>
            <person name="Li W."/>
            <person name="Zhang B."/>
            <person name="Hu W."/>
            <person name="Zhang Y."/>
            <person name="Tian X."/>
            <person name="Jiao Y."/>
            <person name="Liang X."/>
            <person name="Jin J."/>
            <person name="Gao L."/>
            <person name="Zheng W."/>
            <person name="Hao B."/>
            <person name="Liu S."/>
            <person name="Wang W."/>
            <person name="Yuan L."/>
            <person name="Cao M."/>
            <person name="McDermott J."/>
            <person name="Samudrala R."/>
            <person name="Wang J."/>
            <person name="Wong G.K."/>
            <person name="Yang H."/>
        </authorList>
    </citation>
    <scope>NUCLEOTIDE SEQUENCE [LARGE SCALE GENOMIC DNA]</scope>
    <source>
        <strain evidence="3">cv. 93-11</strain>
    </source>
</reference>
<evidence type="ECO:0000313" key="2">
    <source>
        <dbReference type="EMBL" id="EAY96095.1"/>
    </source>
</evidence>
<organism evidence="2 3">
    <name type="scientific">Oryza sativa subsp. indica</name>
    <name type="common">Rice</name>
    <dbReference type="NCBI Taxonomy" id="39946"/>
    <lineage>
        <taxon>Eukaryota</taxon>
        <taxon>Viridiplantae</taxon>
        <taxon>Streptophyta</taxon>
        <taxon>Embryophyta</taxon>
        <taxon>Tracheophyta</taxon>
        <taxon>Spermatophyta</taxon>
        <taxon>Magnoliopsida</taxon>
        <taxon>Liliopsida</taxon>
        <taxon>Poales</taxon>
        <taxon>Poaceae</taxon>
        <taxon>BOP clade</taxon>
        <taxon>Oryzoideae</taxon>
        <taxon>Oryzeae</taxon>
        <taxon>Oryzinae</taxon>
        <taxon>Oryza</taxon>
        <taxon>Oryza sativa</taxon>
    </lineage>
</organism>
<evidence type="ECO:0000256" key="1">
    <source>
        <dbReference type="SAM" id="MobiDB-lite"/>
    </source>
</evidence>
<dbReference type="HOGENOM" id="CLU_1780515_0_0_1"/>
<evidence type="ECO:0000313" key="3">
    <source>
        <dbReference type="Proteomes" id="UP000007015"/>
    </source>
</evidence>
<dbReference type="EMBL" id="CM000129">
    <property type="protein sequence ID" value="EAY96095.1"/>
    <property type="molecule type" value="Genomic_DNA"/>
</dbReference>
<keyword evidence="3" id="KW-1185">Reference proteome</keyword>
<dbReference type="Proteomes" id="UP000007015">
    <property type="component" value="Chromosome 4"/>
</dbReference>
<feature type="compositionally biased region" description="Low complexity" evidence="1">
    <location>
        <begin position="119"/>
        <end position="138"/>
    </location>
</feature>
<proteinExistence type="predicted"/>
<sequence length="146" mass="15728">MADHRPPCRFPRGPQAALLRSTFNAVPTSRKLLLRTLDRITDEIGDEEEEQNRTEHFRAEEEGNKLRLEVQPDGSKVAVPVKKPLRKDQLVRLNKYDDLEEFAEDEVAAADEVVAAAPADDAGAAADDEGAAPAAGAAGDDEGAAP</sequence>
<dbReference type="AlphaFoldDB" id="A2XZ35"/>
<feature type="compositionally biased region" description="Basic and acidic residues" evidence="1">
    <location>
        <begin position="51"/>
        <end position="64"/>
    </location>
</feature>
<dbReference type="Gramene" id="BGIOSGA017375-TA">
    <property type="protein sequence ID" value="BGIOSGA017375-PA"/>
    <property type="gene ID" value="BGIOSGA017375"/>
</dbReference>
<accession>A2XZ35</accession>
<feature type="region of interest" description="Disordered" evidence="1">
    <location>
        <begin position="119"/>
        <end position="146"/>
    </location>
</feature>
<protein>
    <submittedName>
        <fullName evidence="2">Uncharacterized protein</fullName>
    </submittedName>
</protein>